<organism evidence="5 6">
    <name type="scientific">Caenorhabditis briggsae</name>
    <dbReference type="NCBI Taxonomy" id="6238"/>
    <lineage>
        <taxon>Eukaryota</taxon>
        <taxon>Metazoa</taxon>
        <taxon>Ecdysozoa</taxon>
        <taxon>Nematoda</taxon>
        <taxon>Chromadorea</taxon>
        <taxon>Rhabditida</taxon>
        <taxon>Rhabditina</taxon>
        <taxon>Rhabditomorpha</taxon>
        <taxon>Rhabditoidea</taxon>
        <taxon>Rhabditidae</taxon>
        <taxon>Peloderinae</taxon>
        <taxon>Caenorhabditis</taxon>
    </lineage>
</organism>
<dbReference type="InterPro" id="IPR012674">
    <property type="entry name" value="Calycin"/>
</dbReference>
<feature type="domain" description="Cytosolic fatty-acid binding proteins" evidence="4">
    <location>
        <begin position="144"/>
        <end position="161"/>
    </location>
</feature>
<dbReference type="Proteomes" id="UP000827892">
    <property type="component" value="Chromosome I"/>
</dbReference>
<dbReference type="FunFam" id="2.40.128.20:FF:000001">
    <property type="entry name" value="Fatty acid-binding protein, adipocyte"/>
    <property type="match status" value="1"/>
</dbReference>
<keyword evidence="2" id="KW-0446">Lipid-binding</keyword>
<evidence type="ECO:0000256" key="2">
    <source>
        <dbReference type="ARBA" id="ARBA00023121"/>
    </source>
</evidence>
<dbReference type="CDD" id="cd00742">
    <property type="entry name" value="FABP"/>
    <property type="match status" value="1"/>
</dbReference>
<protein>
    <recommendedName>
        <fullName evidence="4">Cytosolic fatty-acid binding proteins domain-containing protein</fullName>
    </recommendedName>
</protein>
<name>A0AAE9J0A8_CAEBR</name>
<evidence type="ECO:0000256" key="1">
    <source>
        <dbReference type="ARBA" id="ARBA00008390"/>
    </source>
</evidence>
<dbReference type="PROSITE" id="PS00214">
    <property type="entry name" value="FABP"/>
    <property type="match status" value="2"/>
</dbReference>
<dbReference type="PRINTS" id="PR00178">
    <property type="entry name" value="FATTYACIDBP"/>
</dbReference>
<keyword evidence="3" id="KW-0813">Transport</keyword>
<comment type="similarity">
    <text evidence="1 3">Belongs to the calycin superfamily. Fatty-acid binding protein (FABP) family.</text>
</comment>
<evidence type="ECO:0000259" key="4">
    <source>
        <dbReference type="PROSITE" id="PS00214"/>
    </source>
</evidence>
<proteinExistence type="inferred from homology"/>
<dbReference type="GO" id="GO:0005504">
    <property type="term" value="F:fatty acid binding"/>
    <property type="evidence" value="ECO:0007669"/>
    <property type="project" value="UniProtKB-ARBA"/>
</dbReference>
<dbReference type="InterPro" id="IPR031259">
    <property type="entry name" value="ILBP"/>
</dbReference>
<dbReference type="Pfam" id="PF00061">
    <property type="entry name" value="Lipocalin"/>
    <property type="match status" value="2"/>
</dbReference>
<dbReference type="InterPro" id="IPR000463">
    <property type="entry name" value="Fatty_acid-bd"/>
</dbReference>
<evidence type="ECO:0000313" key="5">
    <source>
        <dbReference type="EMBL" id="ULU12910.1"/>
    </source>
</evidence>
<gene>
    <name evidence="5" type="ORF">L3Y34_015854</name>
</gene>
<evidence type="ECO:0000313" key="6">
    <source>
        <dbReference type="Proteomes" id="UP000827892"/>
    </source>
</evidence>
<sequence length="255" mass="29088">MSAEQFIGRWKLVESENFEDYLKEVGIGLILRKAACAAKPTLEIKVEGDRWHVNQLSTFKNTTLDFTLGVEFDETTPDGRQFKSTITIEDGKVVHRQKKVKESDHDSVITRWFEGEKLITTLQSGSVVSRRAYIQPIMSQEFVGRWKLVHSENFEEYMKEVGVGLITRKAAANLKPTLEIKNTTLSFKLGEEFNETTPDGRTVQSVVVFENGKFVHTQKKDGKVESTITRYMEGDKLITTLQAGSVVSRREYTRE</sequence>
<dbReference type="PANTHER" id="PTHR11955">
    <property type="entry name" value="FATTY ACID BINDING PROTEIN"/>
    <property type="match status" value="1"/>
</dbReference>
<dbReference type="SUPFAM" id="SSF50814">
    <property type="entry name" value="Lipocalins"/>
    <property type="match status" value="2"/>
</dbReference>
<accession>A0AAE9J0A8</accession>
<dbReference type="AlphaFoldDB" id="A0AAE9J0A8"/>
<evidence type="ECO:0000256" key="3">
    <source>
        <dbReference type="RuleBase" id="RU003696"/>
    </source>
</evidence>
<dbReference type="EMBL" id="CP090891">
    <property type="protein sequence ID" value="ULU12910.1"/>
    <property type="molecule type" value="Genomic_DNA"/>
</dbReference>
<reference evidence="5 6" key="1">
    <citation type="submission" date="2022-05" db="EMBL/GenBank/DDBJ databases">
        <title>Chromosome-level reference genomes for two strains of Caenorhabditis briggsae: an improved platform for comparative genomics.</title>
        <authorList>
            <person name="Stevens L."/>
            <person name="Andersen E.C."/>
        </authorList>
    </citation>
    <scope>NUCLEOTIDE SEQUENCE [LARGE SCALE GENOMIC DNA]</scope>
    <source>
        <strain evidence="5">QX1410_ONT</strain>
        <tissue evidence="5">Whole-organism</tissue>
    </source>
</reference>
<dbReference type="Gene3D" id="2.40.128.20">
    <property type="match status" value="3"/>
</dbReference>
<feature type="domain" description="Cytosolic fatty-acid binding proteins" evidence="4">
    <location>
        <begin position="8"/>
        <end position="25"/>
    </location>
</feature>
<dbReference type="InterPro" id="IPR000566">
    <property type="entry name" value="Lipocln_cytosolic_FA-bd_dom"/>
</dbReference>